<dbReference type="PANTHER" id="PTHR16487">
    <property type="entry name" value="PPP4R2-RELATED PROTEIN"/>
    <property type="match status" value="1"/>
</dbReference>
<protein>
    <recommendedName>
        <fullName evidence="5">PPP4R2-domain-containing protein</fullName>
    </recommendedName>
</protein>
<dbReference type="GO" id="GO:0005634">
    <property type="term" value="C:nucleus"/>
    <property type="evidence" value="ECO:0007669"/>
    <property type="project" value="TreeGrafter"/>
</dbReference>
<accession>S7QHN2</accession>
<evidence type="ECO:0000313" key="4">
    <source>
        <dbReference type="Proteomes" id="UP000030669"/>
    </source>
</evidence>
<feature type="region of interest" description="Disordered" evidence="2">
    <location>
        <begin position="220"/>
        <end position="254"/>
    </location>
</feature>
<dbReference type="GeneID" id="19301424"/>
<evidence type="ECO:0008006" key="5">
    <source>
        <dbReference type="Google" id="ProtNLM"/>
    </source>
</evidence>
<dbReference type="PANTHER" id="PTHR16487:SF0">
    <property type="entry name" value="PROTEIN PHOSPHATASE 4 REGULATORY SUBUNIT 2-RELATED"/>
    <property type="match status" value="1"/>
</dbReference>
<feature type="region of interest" description="Disordered" evidence="2">
    <location>
        <begin position="290"/>
        <end position="344"/>
    </location>
</feature>
<reference evidence="3 4" key="1">
    <citation type="journal article" date="2012" name="Science">
        <title>The Paleozoic origin of enzymatic lignin decomposition reconstructed from 31 fungal genomes.</title>
        <authorList>
            <person name="Floudas D."/>
            <person name="Binder M."/>
            <person name="Riley R."/>
            <person name="Barry K."/>
            <person name="Blanchette R.A."/>
            <person name="Henrissat B."/>
            <person name="Martinez A.T."/>
            <person name="Otillar R."/>
            <person name="Spatafora J.W."/>
            <person name="Yadav J.S."/>
            <person name="Aerts A."/>
            <person name="Benoit I."/>
            <person name="Boyd A."/>
            <person name="Carlson A."/>
            <person name="Copeland A."/>
            <person name="Coutinho P.M."/>
            <person name="de Vries R.P."/>
            <person name="Ferreira P."/>
            <person name="Findley K."/>
            <person name="Foster B."/>
            <person name="Gaskell J."/>
            <person name="Glotzer D."/>
            <person name="Gorecki P."/>
            <person name="Heitman J."/>
            <person name="Hesse C."/>
            <person name="Hori C."/>
            <person name="Igarashi K."/>
            <person name="Jurgens J.A."/>
            <person name="Kallen N."/>
            <person name="Kersten P."/>
            <person name="Kohler A."/>
            <person name="Kuees U."/>
            <person name="Kumar T.K.A."/>
            <person name="Kuo A."/>
            <person name="LaButti K."/>
            <person name="Larrondo L.F."/>
            <person name="Lindquist E."/>
            <person name="Ling A."/>
            <person name="Lombard V."/>
            <person name="Lucas S."/>
            <person name="Lundell T."/>
            <person name="Martin R."/>
            <person name="McLaughlin D.J."/>
            <person name="Morgenstern I."/>
            <person name="Morin E."/>
            <person name="Murat C."/>
            <person name="Nagy L.G."/>
            <person name="Nolan M."/>
            <person name="Ohm R.A."/>
            <person name="Patyshakuliyeva A."/>
            <person name="Rokas A."/>
            <person name="Ruiz-Duenas F.J."/>
            <person name="Sabat G."/>
            <person name="Salamov A."/>
            <person name="Samejima M."/>
            <person name="Schmutz J."/>
            <person name="Slot J.C."/>
            <person name="St John F."/>
            <person name="Stenlid J."/>
            <person name="Sun H."/>
            <person name="Sun S."/>
            <person name="Syed K."/>
            <person name="Tsang A."/>
            <person name="Wiebenga A."/>
            <person name="Young D."/>
            <person name="Pisabarro A."/>
            <person name="Eastwood D.C."/>
            <person name="Martin F."/>
            <person name="Cullen D."/>
            <person name="Grigoriev I.V."/>
            <person name="Hibbett D.S."/>
        </authorList>
    </citation>
    <scope>NUCLEOTIDE SEQUENCE [LARGE SCALE GENOMIC DNA]</scope>
    <source>
        <strain evidence="3 4">ATCC 11539</strain>
    </source>
</reference>
<feature type="region of interest" description="Disordered" evidence="2">
    <location>
        <begin position="65"/>
        <end position="89"/>
    </location>
</feature>
<dbReference type="eggNOG" id="ENOG502SBAY">
    <property type="taxonomic scope" value="Eukaryota"/>
</dbReference>
<dbReference type="STRING" id="670483.S7QHN2"/>
<sequence length="344" mass="37718">MSINDLYALPADFEWSEEYDSILNQIASTDVVETTWSKLRDINIDTYLSEGNPLVDLSSVHDFSPRPSTSGGLKLPPFAPRPRDENNPNVIPKVHLSKEEADEMKETIFAQLHDFEEFSIVYCFLLSFAHESFNSNPPFTIQRVCELCLRPKEHYRTIGKYLRAVEKSLLVTSSWDAFPLPTTGTQNSISSISVAVSSTPIASAPATPLFSPIPFLHEDARRSKSRSPPPSPLALTAVDNPGAAVNDEPAVLGPSDTEQKVLGLVDELDDPSPGHMSDRPVALSAVTELPHEEPSKPLFGTLEERFVPSSQGSETEVMHATDEKEKESQAEGGSGAELDKKTES</sequence>
<proteinExistence type="inferred from homology"/>
<dbReference type="Pfam" id="PF09184">
    <property type="entry name" value="PPP4R2"/>
    <property type="match status" value="1"/>
</dbReference>
<dbReference type="OrthoDB" id="341898at2759"/>
<keyword evidence="4" id="KW-1185">Reference proteome</keyword>
<evidence type="ECO:0000256" key="2">
    <source>
        <dbReference type="SAM" id="MobiDB-lite"/>
    </source>
</evidence>
<dbReference type="GO" id="GO:0030289">
    <property type="term" value="C:protein phosphatase 4 complex"/>
    <property type="evidence" value="ECO:0007669"/>
    <property type="project" value="InterPro"/>
</dbReference>
<dbReference type="KEGG" id="gtr:GLOTRDRAFT_126671"/>
<dbReference type="OMA" id="HMSDHPT"/>
<gene>
    <name evidence="3" type="ORF">GLOTRDRAFT_126671</name>
</gene>
<name>S7QHN2_GLOTA</name>
<comment type="similarity">
    <text evidence="1">Belongs to the PPP4R2 family.</text>
</comment>
<dbReference type="Proteomes" id="UP000030669">
    <property type="component" value="Unassembled WGS sequence"/>
</dbReference>
<dbReference type="AlphaFoldDB" id="S7QHN2"/>
<dbReference type="EMBL" id="KB469298">
    <property type="protein sequence ID" value="EPQ58753.1"/>
    <property type="molecule type" value="Genomic_DNA"/>
</dbReference>
<dbReference type="RefSeq" id="XP_007863837.1">
    <property type="nucleotide sequence ID" value="XM_007865646.1"/>
</dbReference>
<dbReference type="InterPro" id="IPR015267">
    <property type="entry name" value="PPP4R2"/>
</dbReference>
<evidence type="ECO:0000313" key="3">
    <source>
        <dbReference type="EMBL" id="EPQ58753.1"/>
    </source>
</evidence>
<dbReference type="HOGENOM" id="CLU_056027_0_0_1"/>
<dbReference type="GO" id="GO:0019888">
    <property type="term" value="F:protein phosphatase regulator activity"/>
    <property type="evidence" value="ECO:0007669"/>
    <property type="project" value="InterPro"/>
</dbReference>
<organism evidence="3 4">
    <name type="scientific">Gloeophyllum trabeum (strain ATCC 11539 / FP-39264 / Madison 617)</name>
    <name type="common">Brown rot fungus</name>
    <dbReference type="NCBI Taxonomy" id="670483"/>
    <lineage>
        <taxon>Eukaryota</taxon>
        <taxon>Fungi</taxon>
        <taxon>Dikarya</taxon>
        <taxon>Basidiomycota</taxon>
        <taxon>Agaricomycotina</taxon>
        <taxon>Agaricomycetes</taxon>
        <taxon>Gloeophyllales</taxon>
        <taxon>Gloeophyllaceae</taxon>
        <taxon>Gloeophyllum</taxon>
    </lineage>
</organism>
<evidence type="ECO:0000256" key="1">
    <source>
        <dbReference type="ARBA" id="ARBA00009207"/>
    </source>
</evidence>
<dbReference type="GO" id="GO:0005737">
    <property type="term" value="C:cytoplasm"/>
    <property type="evidence" value="ECO:0007669"/>
    <property type="project" value="TreeGrafter"/>
</dbReference>
<feature type="compositionally biased region" description="Basic and acidic residues" evidence="2">
    <location>
        <begin position="316"/>
        <end position="329"/>
    </location>
</feature>